<dbReference type="EMBL" id="ABGD02000022">
    <property type="protein sequence ID" value="EDS10675.1"/>
    <property type="molecule type" value="Genomic_DNA"/>
</dbReference>
<dbReference type="Proteomes" id="UP000003803">
    <property type="component" value="Unassembled WGS sequence"/>
</dbReference>
<dbReference type="AlphaFoldDB" id="B0PCY9"/>
<evidence type="ECO:0000313" key="1">
    <source>
        <dbReference type="EMBL" id="EDS10675.1"/>
    </source>
</evidence>
<name>B0PCY9_9FIRM</name>
<keyword evidence="2" id="KW-1185">Reference proteome</keyword>
<evidence type="ECO:0000313" key="2">
    <source>
        <dbReference type="Proteomes" id="UP000003803"/>
    </source>
</evidence>
<reference evidence="1" key="1">
    <citation type="submission" date="2007-11" db="EMBL/GenBank/DDBJ databases">
        <authorList>
            <person name="Fulton L."/>
            <person name="Clifton S."/>
            <person name="Fulton B."/>
            <person name="Xu J."/>
            <person name="Minx P."/>
            <person name="Pepin K.H."/>
            <person name="Johnson M."/>
            <person name="Thiruvilangam P."/>
            <person name="Bhonagiri V."/>
            <person name="Nash W.E."/>
            <person name="Mardis E.R."/>
            <person name="Wilson R.K."/>
        </authorList>
    </citation>
    <scope>NUCLEOTIDE SEQUENCE [LARGE SCALE GENOMIC DNA]</scope>
    <source>
        <strain evidence="1">DSM 17241</strain>
    </source>
</reference>
<reference evidence="1" key="2">
    <citation type="submission" date="2013-09" db="EMBL/GenBank/DDBJ databases">
        <title>Draft genome sequence of Anaerotruncus colihominis(DSM 17241).</title>
        <authorList>
            <person name="Sudarsanam P."/>
            <person name="Ley R."/>
            <person name="Guruge J."/>
            <person name="Turnbaugh P.J."/>
            <person name="Mahowald M."/>
            <person name="Liep D."/>
            <person name="Gordon J."/>
        </authorList>
    </citation>
    <scope>NUCLEOTIDE SEQUENCE</scope>
    <source>
        <strain evidence="1">DSM 17241</strain>
    </source>
</reference>
<protein>
    <submittedName>
        <fullName evidence="1">Uncharacterized protein</fullName>
    </submittedName>
</protein>
<organism evidence="1 2">
    <name type="scientific">Anaerotruncus colihominis DSM 17241</name>
    <dbReference type="NCBI Taxonomy" id="445972"/>
    <lineage>
        <taxon>Bacteria</taxon>
        <taxon>Bacillati</taxon>
        <taxon>Bacillota</taxon>
        <taxon>Clostridia</taxon>
        <taxon>Eubacteriales</taxon>
        <taxon>Oscillospiraceae</taxon>
        <taxon>Anaerotruncus</taxon>
    </lineage>
</organism>
<comment type="caution">
    <text evidence="1">The sequence shown here is derived from an EMBL/GenBank/DDBJ whole genome shotgun (WGS) entry which is preliminary data.</text>
</comment>
<sequence length="67" mass="7109">MENRFSLAFHGSIPENPKSPTFSIIPLVRADCKALDALSVKFSSISATATKIAADTASFFIDCAALC</sequence>
<dbReference type="HOGENOM" id="CLU_2803019_0_0_9"/>
<accession>B0PCY9</accession>
<gene>
    <name evidence="1" type="ORF">ANACOL_02652</name>
</gene>
<proteinExistence type="predicted"/>